<dbReference type="Gene3D" id="3.40.50.720">
    <property type="entry name" value="NAD(P)-binding Rossmann-like Domain"/>
    <property type="match status" value="1"/>
</dbReference>
<dbReference type="InterPro" id="IPR036291">
    <property type="entry name" value="NAD(P)-bd_dom_sf"/>
</dbReference>
<dbReference type="AlphaFoldDB" id="A0A6I3ID79"/>
<dbReference type="RefSeq" id="WP_154592996.1">
    <property type="nucleotide sequence ID" value="NZ_WLVL01000023.1"/>
</dbReference>
<dbReference type="SUPFAM" id="SSF51735">
    <property type="entry name" value="NAD(P)-binding Rossmann-fold domains"/>
    <property type="match status" value="1"/>
</dbReference>
<evidence type="ECO:0000313" key="4">
    <source>
        <dbReference type="EMBL" id="MTB71677.1"/>
    </source>
</evidence>
<gene>
    <name evidence="4" type="ORF">GGG17_06780</name>
</gene>
<dbReference type="Pfam" id="PF00106">
    <property type="entry name" value="adh_short"/>
    <property type="match status" value="1"/>
</dbReference>
<reference evidence="4 5" key="1">
    <citation type="submission" date="2019-11" db="EMBL/GenBank/DDBJ databases">
        <title>Whole genome sequencing identifies a novel species of the genus Arsenicicoccus isolated from human blood.</title>
        <authorList>
            <person name="Jeong J.H."/>
            <person name="Kweon O.J."/>
            <person name="Kim H.R."/>
            <person name="Kim T.-H."/>
            <person name="Ha S.-M."/>
            <person name="Lee M.-K."/>
        </authorList>
    </citation>
    <scope>NUCLEOTIDE SEQUENCE [LARGE SCALE GENOMIC DNA]</scope>
    <source>
        <strain evidence="4 5">MKL-02</strain>
    </source>
</reference>
<dbReference type="PANTHER" id="PTHR24320">
    <property type="entry name" value="RETINOL DEHYDROGENASE"/>
    <property type="match status" value="1"/>
</dbReference>
<evidence type="ECO:0000256" key="3">
    <source>
        <dbReference type="ARBA" id="ARBA00023002"/>
    </source>
</evidence>
<comment type="caution">
    <text evidence="4">The sequence shown here is derived from an EMBL/GenBank/DDBJ whole genome shotgun (WGS) entry which is preliminary data.</text>
</comment>
<dbReference type="EMBL" id="WLVL01000023">
    <property type="protein sequence ID" value="MTB71677.1"/>
    <property type="molecule type" value="Genomic_DNA"/>
</dbReference>
<name>A0A6I3ID79_9MICO</name>
<comment type="similarity">
    <text evidence="1">Belongs to the short-chain dehydrogenases/reductases (SDR) family.</text>
</comment>
<keyword evidence="3" id="KW-0560">Oxidoreductase</keyword>
<evidence type="ECO:0000256" key="1">
    <source>
        <dbReference type="ARBA" id="ARBA00006484"/>
    </source>
</evidence>
<dbReference type="InterPro" id="IPR002347">
    <property type="entry name" value="SDR_fam"/>
</dbReference>
<protein>
    <submittedName>
        <fullName evidence="4">SDR family NAD(P)-dependent oxidoreductase</fullName>
    </submittedName>
</protein>
<dbReference type="GO" id="GO:0016491">
    <property type="term" value="F:oxidoreductase activity"/>
    <property type="evidence" value="ECO:0007669"/>
    <property type="project" value="UniProtKB-KW"/>
</dbReference>
<keyword evidence="2" id="KW-0521">NADP</keyword>
<sequence>MKVLLTGATSGLGWNTAHVLASAGHDVTVLARNMDKADALKQSIAAASHPAGQVRAIQCDLADLASVAHAARTLAKEADTFDSIVMNAGLQVVRGIEHSVDGLELTMATNVLGHFLLYRQLRDKLPTGARVITLGSETHRGGPRAWGFPAAQWNDPALLFFPPSDASTSSQAGRVRYSTSKLCSIYMAYEIDRRDKSHGIRSFAFDPGLMPATGLARDYPPLVRSIYTGIAGAIAKFPEANTVEESSRNLSWLATDPAALQFGGTYVTRRSPRPSSPLSYDVANAQLLWDYCTQLTDPYMDPRL</sequence>
<organism evidence="4 5">
    <name type="scientific">Arsenicicoccus cauae</name>
    <dbReference type="NCBI Taxonomy" id="2663847"/>
    <lineage>
        <taxon>Bacteria</taxon>
        <taxon>Bacillati</taxon>
        <taxon>Actinomycetota</taxon>
        <taxon>Actinomycetes</taxon>
        <taxon>Micrococcales</taxon>
        <taxon>Intrasporangiaceae</taxon>
        <taxon>Arsenicicoccus</taxon>
    </lineage>
</organism>
<evidence type="ECO:0000256" key="2">
    <source>
        <dbReference type="ARBA" id="ARBA00022857"/>
    </source>
</evidence>
<proteinExistence type="inferred from homology"/>
<dbReference type="Proteomes" id="UP000431092">
    <property type="component" value="Unassembled WGS sequence"/>
</dbReference>
<dbReference type="PANTHER" id="PTHR24320:SF282">
    <property type="entry name" value="WW DOMAIN-CONTAINING OXIDOREDUCTASE"/>
    <property type="match status" value="1"/>
</dbReference>
<keyword evidence="5" id="KW-1185">Reference proteome</keyword>
<evidence type="ECO:0000313" key="5">
    <source>
        <dbReference type="Proteomes" id="UP000431092"/>
    </source>
</evidence>
<accession>A0A6I3ID79</accession>